<evidence type="ECO:0008006" key="3">
    <source>
        <dbReference type="Google" id="ProtNLM"/>
    </source>
</evidence>
<dbReference type="Proteomes" id="UP000038011">
    <property type="component" value="Unassembled WGS sequence"/>
</dbReference>
<dbReference type="GO" id="GO:0008671">
    <property type="term" value="F:2-dehydro-3-deoxygalactonokinase activity"/>
    <property type="evidence" value="ECO:0007669"/>
    <property type="project" value="InterPro"/>
</dbReference>
<dbReference type="RefSeq" id="WP_053998440.1">
    <property type="nucleotide sequence ID" value="NZ_JXMU01000007.1"/>
</dbReference>
<name>A0A0M9GNG4_9HYPH</name>
<accession>A0A0M9GNG4</accession>
<dbReference type="Gene3D" id="3.30.420.300">
    <property type="entry name" value="2-keto-3-deoxy-galactonokinase, substrate binding domain"/>
    <property type="match status" value="1"/>
</dbReference>
<dbReference type="PATRIC" id="fig|1514904.3.peg.3223"/>
<protein>
    <recommendedName>
        <fullName evidence="3">2-dehydro-3-deoxygalactonokinase</fullName>
    </recommendedName>
</protein>
<keyword evidence="2" id="KW-1185">Reference proteome</keyword>
<comment type="caution">
    <text evidence="1">The sequence shown here is derived from an EMBL/GenBank/DDBJ whole genome shotgun (WGS) entry which is preliminary data.</text>
</comment>
<proteinExistence type="predicted"/>
<dbReference type="CDD" id="cd24012">
    <property type="entry name" value="ASKHA_NBD_KDGal-kinase"/>
    <property type="match status" value="1"/>
</dbReference>
<gene>
    <name evidence="1" type="ORF">SU32_05995</name>
</gene>
<organism evidence="1 2">
    <name type="scientific">Ahrensia marina</name>
    <dbReference type="NCBI Taxonomy" id="1514904"/>
    <lineage>
        <taxon>Bacteria</taxon>
        <taxon>Pseudomonadati</taxon>
        <taxon>Pseudomonadota</taxon>
        <taxon>Alphaproteobacteria</taxon>
        <taxon>Hyphomicrobiales</taxon>
        <taxon>Ahrensiaceae</taxon>
        <taxon>Ahrensia</taxon>
    </lineage>
</organism>
<dbReference type="STRING" id="1514904.SU32_05995"/>
<evidence type="ECO:0000313" key="1">
    <source>
        <dbReference type="EMBL" id="KPB01913.1"/>
    </source>
</evidence>
<dbReference type="InterPro" id="IPR007729">
    <property type="entry name" value="DGOK"/>
</dbReference>
<sequence>MHNRAAVIAVDWGTSHLRMWPLDRSGKALDCRKSADGMRTVAKNDFAAVMDQHLKALGVPDDIPAIMCGMVGSRQGWQEAPYVSVPCNIGDPALGAVKIKNTARDIRILPGIANRSTENADVMRSEETQLLGLADQMGNALSGLVCMPGTHAKWVRVEEQRVLDFFTSLSGELFAALGAASVLKHALDGAGGDINADGNMFVEGVKQSLDEPATVLNRLFSVRPKSLLHDLNNDDAAAFISGTIIGQDIAGAKARFGDTGTVTLVGSGHLGALYTSALKIAGLSSQIVSGDELAVAGLAHAARLIWPERFNTI</sequence>
<dbReference type="AlphaFoldDB" id="A0A0M9GNG4"/>
<dbReference type="Gene3D" id="3.30.420.310">
    <property type="entry name" value="2-keto-3-deoxy-galactonokinase, C-terminal domain"/>
    <property type="match status" value="1"/>
</dbReference>
<reference evidence="1 2" key="1">
    <citation type="submission" date="2015-01" db="EMBL/GenBank/DDBJ databases">
        <title>Ahrensia donghaiensis sp. nov., a novel dimethylsulphoniopropionate-cleavage bacterium isolated from seawater and emended descriptions of the genus Ahrensia and Ahrensia kielensis.</title>
        <authorList>
            <person name="Liu J."/>
        </authorList>
    </citation>
    <scope>NUCLEOTIDE SEQUENCE [LARGE SCALE GENOMIC DNA]</scope>
    <source>
        <strain evidence="1 2">LZD062</strain>
    </source>
</reference>
<dbReference type="InterPro" id="IPR042257">
    <property type="entry name" value="DGOK_C"/>
</dbReference>
<dbReference type="InterPro" id="IPR042258">
    <property type="entry name" value="DGOK_N"/>
</dbReference>
<dbReference type="Pfam" id="PF05035">
    <property type="entry name" value="DGOK"/>
    <property type="match status" value="1"/>
</dbReference>
<dbReference type="GO" id="GO:0034194">
    <property type="term" value="P:D-galactonate catabolic process"/>
    <property type="evidence" value="ECO:0007669"/>
    <property type="project" value="InterPro"/>
</dbReference>
<evidence type="ECO:0000313" key="2">
    <source>
        <dbReference type="Proteomes" id="UP000038011"/>
    </source>
</evidence>
<dbReference type="EMBL" id="JXMU01000007">
    <property type="protein sequence ID" value="KPB01913.1"/>
    <property type="molecule type" value="Genomic_DNA"/>
</dbReference>